<dbReference type="VEuPathDB" id="FungiDB:PSHT_08600"/>
<comment type="caution">
    <text evidence="2">The sequence shown here is derived from an EMBL/GenBank/DDBJ whole genome shotgun (WGS) entry which is preliminary data.</text>
</comment>
<reference evidence="2" key="1">
    <citation type="submission" date="2017-12" db="EMBL/GenBank/DDBJ databases">
        <title>Gene loss provides genomic basis for host adaptation in cereal stripe rust fungi.</title>
        <authorList>
            <person name="Xia C."/>
        </authorList>
    </citation>
    <scope>NUCLEOTIDE SEQUENCE [LARGE SCALE GENOMIC DNA]</scope>
    <source>
        <strain evidence="2">93-210</strain>
    </source>
</reference>
<keyword evidence="3" id="KW-1185">Reference proteome</keyword>
<feature type="region of interest" description="Disordered" evidence="1">
    <location>
        <begin position="1"/>
        <end position="37"/>
    </location>
</feature>
<dbReference type="Proteomes" id="UP000239156">
    <property type="component" value="Unassembled WGS sequence"/>
</dbReference>
<name>A0A2S4VAT0_9BASI</name>
<accession>A0A2S4VAT0</accession>
<sequence>MEMLVSPTSSSSLEDSYSDDHSLGSSEYIQVSSSSSSISHELLDHPFTNISTPNSQEEQQELLLTSTLDLKLNSLEQQQEQPDIDSDQSLTSLFSFPDPLSSIESSTHDYNSDWLERYENRSPTSDLANHHLSDHSSYISSPSLSNQLDLLLQSPPTSPLSSIITPGSEVSYRLEVYLTGHKLTNQQSFQLSNNLRRNFCQFEPTPVSSHQSAVLPRFRQAISRILSDSSSTTDPHDLMYQTSWLDITLNDLTSLSEYDQRSFLADNPAQSSALIIYSTLSPDYCFPSDWLNELSRTSNSYKLLPILIDENHSKFQLLIHGFRHLLPPKTSTDDRGRSPGDSLPTISPGILLQEHSLEKRLIGPDELASLPTPTVDKLHELLIPSSSTKPFLSDQNRSHPSSPTGSKFMAVLTGLVAILATTALVLNHNNSLALEHPRHQSSIQHPVIEERVDGLMGDGLRLMIMSKTAGTNSSTTTTFSTVDLESIEGPELVVGKQLFNGSHQVIDPDNTAPGITHDFKPDQLIPAVDIETTPNNKSFEQEPLKLPPTLKKNNKKYTKLIFESRSIQPIIQKSKTLYQNQLHKILALSDHHHLNHHRIPFHSGLLHSLSSHTDHQNLVIWSKKLPARLRKGLDHLHHHPKSCLKHVLCHNSPDC</sequence>
<dbReference type="VEuPathDB" id="FungiDB:PSTT_08830"/>
<evidence type="ECO:0000256" key="1">
    <source>
        <dbReference type="SAM" id="MobiDB-lite"/>
    </source>
</evidence>
<organism evidence="2 3">
    <name type="scientific">Puccinia striiformis</name>
    <dbReference type="NCBI Taxonomy" id="27350"/>
    <lineage>
        <taxon>Eukaryota</taxon>
        <taxon>Fungi</taxon>
        <taxon>Dikarya</taxon>
        <taxon>Basidiomycota</taxon>
        <taxon>Pucciniomycotina</taxon>
        <taxon>Pucciniomycetes</taxon>
        <taxon>Pucciniales</taxon>
        <taxon>Pucciniaceae</taxon>
        <taxon>Puccinia</taxon>
    </lineage>
</organism>
<evidence type="ECO:0000313" key="2">
    <source>
        <dbReference type="EMBL" id="POW06649.1"/>
    </source>
</evidence>
<gene>
    <name evidence="2" type="ORF">PSTT_08830</name>
</gene>
<feature type="compositionally biased region" description="Low complexity" evidence="1">
    <location>
        <begin position="1"/>
        <end position="15"/>
    </location>
</feature>
<dbReference type="EMBL" id="PKSL01000083">
    <property type="protein sequence ID" value="POW06649.1"/>
    <property type="molecule type" value="Genomic_DNA"/>
</dbReference>
<dbReference type="AlphaFoldDB" id="A0A2S4VAT0"/>
<protein>
    <submittedName>
        <fullName evidence="2">Uncharacterized protein</fullName>
    </submittedName>
</protein>
<evidence type="ECO:0000313" key="3">
    <source>
        <dbReference type="Proteomes" id="UP000239156"/>
    </source>
</evidence>
<feature type="compositionally biased region" description="Low complexity" evidence="1">
    <location>
        <begin position="23"/>
        <end position="37"/>
    </location>
</feature>
<proteinExistence type="predicted"/>